<accession>A0A0C9TR23</accession>
<feature type="non-terminal residue" evidence="1">
    <location>
        <position position="1"/>
    </location>
</feature>
<evidence type="ECO:0000313" key="2">
    <source>
        <dbReference type="Proteomes" id="UP000054279"/>
    </source>
</evidence>
<proteinExistence type="predicted"/>
<feature type="non-terminal residue" evidence="1">
    <location>
        <position position="118"/>
    </location>
</feature>
<gene>
    <name evidence="1" type="ORF">M422DRAFT_80019</name>
</gene>
<name>A0A0C9TR23_SPHS4</name>
<reference evidence="1 2" key="1">
    <citation type="submission" date="2014-06" db="EMBL/GenBank/DDBJ databases">
        <title>Evolutionary Origins and Diversification of the Mycorrhizal Mutualists.</title>
        <authorList>
            <consortium name="DOE Joint Genome Institute"/>
            <consortium name="Mycorrhizal Genomics Consortium"/>
            <person name="Kohler A."/>
            <person name="Kuo A."/>
            <person name="Nagy L.G."/>
            <person name="Floudas D."/>
            <person name="Copeland A."/>
            <person name="Barry K.W."/>
            <person name="Cichocki N."/>
            <person name="Veneault-Fourrey C."/>
            <person name="LaButti K."/>
            <person name="Lindquist E.A."/>
            <person name="Lipzen A."/>
            <person name="Lundell T."/>
            <person name="Morin E."/>
            <person name="Murat C."/>
            <person name="Riley R."/>
            <person name="Ohm R."/>
            <person name="Sun H."/>
            <person name="Tunlid A."/>
            <person name="Henrissat B."/>
            <person name="Grigoriev I.V."/>
            <person name="Hibbett D.S."/>
            <person name="Martin F."/>
        </authorList>
    </citation>
    <scope>NUCLEOTIDE SEQUENCE [LARGE SCALE GENOMIC DNA]</scope>
    <source>
        <strain evidence="1 2">SS14</strain>
    </source>
</reference>
<dbReference type="EMBL" id="KN837224">
    <property type="protein sequence ID" value="KIJ32653.1"/>
    <property type="molecule type" value="Genomic_DNA"/>
</dbReference>
<dbReference type="HOGENOM" id="CLU_044890_2_0_1"/>
<dbReference type="AlphaFoldDB" id="A0A0C9TR23"/>
<dbReference type="OrthoDB" id="2437251at2759"/>
<dbReference type="Proteomes" id="UP000054279">
    <property type="component" value="Unassembled WGS sequence"/>
</dbReference>
<protein>
    <submittedName>
        <fullName evidence="1">Unplaced genomic scaffold SPHSTscaffold_149, whole genome shotgun sequence</fullName>
    </submittedName>
</protein>
<evidence type="ECO:0000313" key="1">
    <source>
        <dbReference type="EMBL" id="KIJ32653.1"/>
    </source>
</evidence>
<keyword evidence="2" id="KW-1185">Reference proteome</keyword>
<sequence>LSKADDLDINIIPTHQEDGISIFAFALKEIVDTFGDQVTEIAMDSTWKTNAAAYELYAVVAEAGGRSLPLAFAFVSTDGTAERGAKDEALQDVLSWLKIKCPNIAFTLSDKDTSEINA</sequence>
<organism evidence="1 2">
    <name type="scientific">Sphaerobolus stellatus (strain SS14)</name>
    <dbReference type="NCBI Taxonomy" id="990650"/>
    <lineage>
        <taxon>Eukaryota</taxon>
        <taxon>Fungi</taxon>
        <taxon>Dikarya</taxon>
        <taxon>Basidiomycota</taxon>
        <taxon>Agaricomycotina</taxon>
        <taxon>Agaricomycetes</taxon>
        <taxon>Phallomycetidae</taxon>
        <taxon>Geastrales</taxon>
        <taxon>Sphaerobolaceae</taxon>
        <taxon>Sphaerobolus</taxon>
    </lineage>
</organism>